<dbReference type="Proteomes" id="UP000244338">
    <property type="component" value="Unassembled WGS sequence"/>
</dbReference>
<accession>A0A2R6Y4I9</accession>
<evidence type="ECO:0000313" key="7">
    <source>
        <dbReference type="Proteomes" id="UP000244338"/>
    </source>
</evidence>
<name>A0A2R6Y4I9_9BACL</name>
<reference evidence="7" key="1">
    <citation type="journal article" date="2018" name="Sci. Rep.">
        <title>Lignite coal burning seam in the remote Altai Mountains harbors a hydrogen-driven thermophilic microbial community.</title>
        <authorList>
            <person name="Kadnikov V.V."/>
            <person name="Mardanov A.V."/>
            <person name="Ivasenko D.A."/>
            <person name="Antsiferov D.V."/>
            <person name="Beletsky A.V."/>
            <person name="Karnachuk O.V."/>
            <person name="Ravin N.V."/>
        </authorList>
    </citation>
    <scope>NUCLEOTIDE SEQUENCE [LARGE SCALE GENOMIC DNA]</scope>
</reference>
<protein>
    <submittedName>
        <fullName evidence="6">Alpha-1,4-digalacturonate ABC transporter, permease protein 2</fullName>
    </submittedName>
</protein>
<dbReference type="EMBL" id="PEBX01000005">
    <property type="protein sequence ID" value="PTQ57574.1"/>
    <property type="molecule type" value="Genomic_DNA"/>
</dbReference>
<evidence type="ECO:0000256" key="5">
    <source>
        <dbReference type="SAM" id="Phobius"/>
    </source>
</evidence>
<gene>
    <name evidence="6" type="ORF">BSOLF_1278</name>
</gene>
<proteinExistence type="predicted"/>
<comment type="caution">
    <text evidence="6">The sequence shown here is derived from an EMBL/GenBank/DDBJ whole genome shotgun (WGS) entry which is preliminary data.</text>
</comment>
<comment type="subcellular location">
    <subcellularLocation>
        <location evidence="1">Membrane</location>
        <topology evidence="1">Multi-pass membrane protein</topology>
    </subcellularLocation>
</comment>
<keyword evidence="4 5" id="KW-0472">Membrane</keyword>
<dbReference type="GO" id="GO:0016020">
    <property type="term" value="C:membrane"/>
    <property type="evidence" value="ECO:0007669"/>
    <property type="project" value="UniProtKB-SubCell"/>
</dbReference>
<dbReference type="InterPro" id="IPR035906">
    <property type="entry name" value="MetI-like_sf"/>
</dbReference>
<keyword evidence="3 5" id="KW-1133">Transmembrane helix</keyword>
<dbReference type="SUPFAM" id="SSF161098">
    <property type="entry name" value="MetI-like"/>
    <property type="match status" value="1"/>
</dbReference>
<evidence type="ECO:0000256" key="2">
    <source>
        <dbReference type="ARBA" id="ARBA00022692"/>
    </source>
</evidence>
<evidence type="ECO:0000313" key="6">
    <source>
        <dbReference type="EMBL" id="PTQ57574.1"/>
    </source>
</evidence>
<feature type="transmembrane region" description="Helical" evidence="5">
    <location>
        <begin position="20"/>
        <end position="38"/>
    </location>
</feature>
<organism evidence="6 7">
    <name type="scientific">Candidatus Carbonibacillus altaicus</name>
    <dbReference type="NCBI Taxonomy" id="2163959"/>
    <lineage>
        <taxon>Bacteria</taxon>
        <taxon>Bacillati</taxon>
        <taxon>Bacillota</taxon>
        <taxon>Bacilli</taxon>
        <taxon>Bacillales</taxon>
        <taxon>Candidatus Carbonibacillus</taxon>
    </lineage>
</organism>
<dbReference type="AlphaFoldDB" id="A0A2R6Y4I9"/>
<evidence type="ECO:0000256" key="1">
    <source>
        <dbReference type="ARBA" id="ARBA00004141"/>
    </source>
</evidence>
<keyword evidence="2 5" id="KW-0812">Transmembrane</keyword>
<evidence type="ECO:0000256" key="4">
    <source>
        <dbReference type="ARBA" id="ARBA00023136"/>
    </source>
</evidence>
<evidence type="ECO:0000256" key="3">
    <source>
        <dbReference type="ARBA" id="ARBA00022989"/>
    </source>
</evidence>
<sequence length="52" mass="5866">MKQLALANFVGQFDVDWPSLLAMSSTVLIPVIIVFVFFQKYLVEAMMQSGLK</sequence>